<reference evidence="2" key="1">
    <citation type="journal article" date="2022" name="Mol. Ecol. Resour.">
        <title>The genomes of chicory, endive, great burdock and yacon provide insights into Asteraceae palaeo-polyploidization history and plant inulin production.</title>
        <authorList>
            <person name="Fan W."/>
            <person name="Wang S."/>
            <person name="Wang H."/>
            <person name="Wang A."/>
            <person name="Jiang F."/>
            <person name="Liu H."/>
            <person name="Zhao H."/>
            <person name="Xu D."/>
            <person name="Zhang Y."/>
        </authorList>
    </citation>
    <scope>NUCLEOTIDE SEQUENCE [LARGE SCALE GENOMIC DNA]</scope>
    <source>
        <strain evidence="2">cv. Punajuju</strain>
    </source>
</reference>
<reference evidence="1 2" key="2">
    <citation type="journal article" date="2022" name="Mol. Ecol. Resour.">
        <title>The genomes of chicory, endive, great burdock and yacon provide insights into Asteraceae paleo-polyploidization history and plant inulin production.</title>
        <authorList>
            <person name="Fan W."/>
            <person name="Wang S."/>
            <person name="Wang H."/>
            <person name="Wang A."/>
            <person name="Jiang F."/>
            <person name="Liu H."/>
            <person name="Zhao H."/>
            <person name="Xu D."/>
            <person name="Zhang Y."/>
        </authorList>
    </citation>
    <scope>NUCLEOTIDE SEQUENCE [LARGE SCALE GENOMIC DNA]</scope>
    <source>
        <strain evidence="2">cv. Punajuju</strain>
        <tissue evidence="1">Leaves</tissue>
    </source>
</reference>
<name>A0ACB9F3H6_CICIN</name>
<organism evidence="1 2">
    <name type="scientific">Cichorium intybus</name>
    <name type="common">Chicory</name>
    <dbReference type="NCBI Taxonomy" id="13427"/>
    <lineage>
        <taxon>Eukaryota</taxon>
        <taxon>Viridiplantae</taxon>
        <taxon>Streptophyta</taxon>
        <taxon>Embryophyta</taxon>
        <taxon>Tracheophyta</taxon>
        <taxon>Spermatophyta</taxon>
        <taxon>Magnoliopsida</taxon>
        <taxon>eudicotyledons</taxon>
        <taxon>Gunneridae</taxon>
        <taxon>Pentapetalae</taxon>
        <taxon>asterids</taxon>
        <taxon>campanulids</taxon>
        <taxon>Asterales</taxon>
        <taxon>Asteraceae</taxon>
        <taxon>Cichorioideae</taxon>
        <taxon>Cichorieae</taxon>
        <taxon>Cichoriinae</taxon>
        <taxon>Cichorium</taxon>
    </lineage>
</organism>
<proteinExistence type="predicted"/>
<accession>A0ACB9F3H6</accession>
<keyword evidence="2" id="KW-1185">Reference proteome</keyword>
<protein>
    <submittedName>
        <fullName evidence="1">Uncharacterized protein</fullName>
    </submittedName>
</protein>
<dbReference type="Proteomes" id="UP001055811">
    <property type="component" value="Linkage Group LG03"/>
</dbReference>
<evidence type="ECO:0000313" key="2">
    <source>
        <dbReference type="Proteomes" id="UP001055811"/>
    </source>
</evidence>
<dbReference type="EMBL" id="CM042011">
    <property type="protein sequence ID" value="KAI3765794.1"/>
    <property type="molecule type" value="Genomic_DNA"/>
</dbReference>
<gene>
    <name evidence="1" type="ORF">L2E82_15838</name>
</gene>
<comment type="caution">
    <text evidence="1">The sequence shown here is derived from an EMBL/GenBank/DDBJ whole genome shotgun (WGS) entry which is preliminary data.</text>
</comment>
<evidence type="ECO:0000313" key="1">
    <source>
        <dbReference type="EMBL" id="KAI3765794.1"/>
    </source>
</evidence>
<sequence>MLKLATKSIMASDGQRLEEGSTGDNGSEANTSPTDELAAVSALARGAGELMIIQTLQRFIRPVLVPILKPLIRQIVEEQIGLAKQELLASMKESPRNQASTPVPKRLKLQFRNRISVPVFTGKRLVGENESTIEIALVDALTEQIMNTGMESTAKLEIVGFRVGDNECVDDGWTFEDFQERILSEKKGKRILQGDTCLQLKEGVCFVSKISFTHNSENTKNGWYRLGAGVVDAALMNTVEVARTEAFLMKDGRTAYYEKHAYPRLSDKVCHLQQISYKGSRHGRLKEAGVFTVKDLLTLLYKDQKRLQDILQIKASSNIWGDIVKNAHASNGVFLCFDPGNEGKSGVVLNAKRQLKGLIIEPHMYVPVDQLSVKQKVDSKELVKFASQHFETLRSFEDETSLKEYLMSCTSSSSDGITETPNSFNESNLGQHTTEAHILTSPYELGKETASFDDETTYSINYHQEYLPVLETPNGTEAGTSSQVVESTLNTCGHMDTNNVFGQCIDCLINNPDSIIYFDKEWHFEPVNSDVMMMAAQTVSVCSIARARTRWTQVSKLLRRNSVRERIGLKEGIQALKKQRCCY</sequence>